<dbReference type="HOGENOM" id="CLU_052611_0_0_5"/>
<dbReference type="PATRIC" id="fig|634177.7.peg.52"/>
<protein>
    <submittedName>
        <fullName evidence="6">Metallophosphoesterase</fullName>
    </submittedName>
</protein>
<keyword evidence="1" id="KW-0479">Metal-binding</keyword>
<dbReference type="InterPro" id="IPR050884">
    <property type="entry name" value="CNP_phosphodiesterase-III"/>
</dbReference>
<dbReference type="GO" id="GO:0046872">
    <property type="term" value="F:metal ion binding"/>
    <property type="evidence" value="ECO:0007669"/>
    <property type="project" value="UniProtKB-KW"/>
</dbReference>
<sequence>MRITLMRRHAGRKEAILNPITIAHLSDPHLPTEMAPPRLADRLNKRMFSYFSWRGHRRFVHRPEILARVMADITANHVNMIAVTGDLTNMGLPGECRNALRWLEGMPASCTVIPGNHDTLVHADWQQTVGLWQPWMGKLPFPFVRRMGPVALIGVSSAVPTPWFRATGTMGARQAARLRTILNETGRQGLCRIVMIHHPPVPGLAIPRKALRDPDNFADCIAHEGAEMVLHGHIHTATISSLPGPLGAVPVLGVASASARAHDPLRAAGWNRITVSSGDKGYTLAVTRRFFPEDGEAVTTQETVFELLSPSRSFPGISTDS</sequence>
<evidence type="ECO:0000256" key="4">
    <source>
        <dbReference type="ARBA" id="ARBA00025742"/>
    </source>
</evidence>
<keyword evidence="3" id="KW-0408">Iron</keyword>
<dbReference type="Gene3D" id="3.60.21.10">
    <property type="match status" value="1"/>
</dbReference>
<dbReference type="Pfam" id="PF00149">
    <property type="entry name" value="Metallophos"/>
    <property type="match status" value="1"/>
</dbReference>
<organism evidence="6 7">
    <name type="scientific">Komagataeibacter medellinensis (strain NBRC 3288 / BCRC 11682 / LMG 1693 / Kondo 51)</name>
    <name type="common">Gluconacetobacter medellinensis</name>
    <dbReference type="NCBI Taxonomy" id="634177"/>
    <lineage>
        <taxon>Bacteria</taxon>
        <taxon>Pseudomonadati</taxon>
        <taxon>Pseudomonadota</taxon>
        <taxon>Alphaproteobacteria</taxon>
        <taxon>Acetobacterales</taxon>
        <taxon>Acetobacteraceae</taxon>
        <taxon>Komagataeibacter</taxon>
    </lineage>
</organism>
<dbReference type="GO" id="GO:0016787">
    <property type="term" value="F:hydrolase activity"/>
    <property type="evidence" value="ECO:0007669"/>
    <property type="project" value="UniProtKB-KW"/>
</dbReference>
<proteinExistence type="inferred from homology"/>
<dbReference type="PANTHER" id="PTHR42988">
    <property type="entry name" value="PHOSPHOHYDROLASE"/>
    <property type="match status" value="1"/>
</dbReference>
<evidence type="ECO:0000256" key="3">
    <source>
        <dbReference type="ARBA" id="ARBA00023004"/>
    </source>
</evidence>
<dbReference type="Proteomes" id="UP000009044">
    <property type="component" value="Chromosome"/>
</dbReference>
<keyword evidence="2" id="KW-0378">Hydrolase</keyword>
<dbReference type="InterPro" id="IPR029052">
    <property type="entry name" value="Metallo-depent_PP-like"/>
</dbReference>
<dbReference type="EMBL" id="AP012159">
    <property type="protein sequence ID" value="BAK82463.1"/>
    <property type="molecule type" value="Genomic_DNA"/>
</dbReference>
<dbReference type="KEGG" id="gxy:GLX_00510"/>
<evidence type="ECO:0000259" key="5">
    <source>
        <dbReference type="Pfam" id="PF00149"/>
    </source>
</evidence>
<dbReference type="PANTHER" id="PTHR42988:SF2">
    <property type="entry name" value="CYCLIC NUCLEOTIDE PHOSPHODIESTERASE CBUA0032-RELATED"/>
    <property type="match status" value="1"/>
</dbReference>
<dbReference type="RefSeq" id="WP_014104053.1">
    <property type="nucleotide sequence ID" value="NC_016027.1"/>
</dbReference>
<dbReference type="STRING" id="634177.GLX_00510"/>
<dbReference type="AlphaFoldDB" id="G2I247"/>
<dbReference type="SUPFAM" id="SSF56300">
    <property type="entry name" value="Metallo-dependent phosphatases"/>
    <property type="match status" value="1"/>
</dbReference>
<comment type="similarity">
    <text evidence="4">Belongs to the cyclic nucleotide phosphodiesterase class-III family.</text>
</comment>
<name>G2I247_KOMMN</name>
<evidence type="ECO:0000256" key="1">
    <source>
        <dbReference type="ARBA" id="ARBA00022723"/>
    </source>
</evidence>
<accession>G2I247</accession>
<evidence type="ECO:0000256" key="2">
    <source>
        <dbReference type="ARBA" id="ARBA00022801"/>
    </source>
</evidence>
<feature type="domain" description="Calcineurin-like phosphoesterase" evidence="5">
    <location>
        <begin position="21"/>
        <end position="236"/>
    </location>
</feature>
<dbReference type="InterPro" id="IPR004843">
    <property type="entry name" value="Calcineurin-like_PHP"/>
</dbReference>
<gene>
    <name evidence="6" type="ordered locus">GLX_00510</name>
</gene>
<dbReference type="eggNOG" id="COG1409">
    <property type="taxonomic scope" value="Bacteria"/>
</dbReference>
<evidence type="ECO:0000313" key="6">
    <source>
        <dbReference type="EMBL" id="BAK82463.1"/>
    </source>
</evidence>
<reference evidence="7" key="1">
    <citation type="journal article" date="2011" name="J. Bacteriol.">
        <title>Complete genome sequence of NBRC 3288, a unique cellulose-nonproducing strain of Gluconacetobacter xylinus isolated from vinegar.</title>
        <authorList>
            <person name="Ogino H."/>
            <person name="Azuma Y."/>
            <person name="Hosoyama A."/>
            <person name="Nakazawa H."/>
            <person name="Matsutani M."/>
            <person name="Hasegawa A."/>
            <person name="Otsuyama K."/>
            <person name="Matsushita K."/>
            <person name="Fujita N."/>
            <person name="Shirai M."/>
        </authorList>
    </citation>
    <scope>NUCLEOTIDE SEQUENCE [LARGE SCALE GENOMIC DNA]</scope>
    <source>
        <strain evidence="7">NBRC 3288 / BCRC 11682 / LMG 1693</strain>
    </source>
</reference>
<evidence type="ECO:0000313" key="7">
    <source>
        <dbReference type="Proteomes" id="UP000009044"/>
    </source>
</evidence>